<evidence type="ECO:0000256" key="1">
    <source>
        <dbReference type="ARBA" id="ARBA00001933"/>
    </source>
</evidence>
<dbReference type="InterPro" id="IPR015424">
    <property type="entry name" value="PyrdxlP-dep_Trfase"/>
</dbReference>
<evidence type="ECO:0000256" key="10">
    <source>
        <dbReference type="RuleBase" id="RU362118"/>
    </source>
</evidence>
<dbReference type="PANTHER" id="PTHR43797">
    <property type="entry name" value="HOMOCYSTEINE/CYSTEINE SYNTHASE"/>
    <property type="match status" value="1"/>
</dbReference>
<reference evidence="11 12" key="1">
    <citation type="submission" date="2015-09" db="EMBL/GenBank/DDBJ databases">
        <authorList>
            <consortium name="Pathogen Informatics"/>
        </authorList>
    </citation>
    <scope>NUCLEOTIDE SEQUENCE [LARGE SCALE GENOMIC DNA]</scope>
    <source>
        <strain evidence="11 12">2789STDY5834863</strain>
    </source>
</reference>
<dbReference type="InterPro" id="IPR015421">
    <property type="entry name" value="PyrdxlP-dep_Trfase_major"/>
</dbReference>
<dbReference type="GO" id="GO:0003961">
    <property type="term" value="F:O-acetylhomoserine aminocarboxypropyltransferase activity"/>
    <property type="evidence" value="ECO:0007669"/>
    <property type="project" value="TreeGrafter"/>
</dbReference>
<organism evidence="11 12">
    <name type="scientific">Blautia wexlerae</name>
    <dbReference type="NCBI Taxonomy" id="418240"/>
    <lineage>
        <taxon>Bacteria</taxon>
        <taxon>Bacillati</taxon>
        <taxon>Bacillota</taxon>
        <taxon>Clostridia</taxon>
        <taxon>Lachnospirales</taxon>
        <taxon>Lachnospiraceae</taxon>
        <taxon>Blautia</taxon>
    </lineage>
</organism>
<dbReference type="InterPro" id="IPR015422">
    <property type="entry name" value="PyrdxlP-dep_Trfase_small"/>
</dbReference>
<dbReference type="GO" id="GO:0019346">
    <property type="term" value="P:transsulfuration"/>
    <property type="evidence" value="ECO:0007669"/>
    <property type="project" value="InterPro"/>
</dbReference>
<evidence type="ECO:0000313" key="11">
    <source>
        <dbReference type="EMBL" id="CUO15202.1"/>
    </source>
</evidence>
<dbReference type="Pfam" id="PF01053">
    <property type="entry name" value="Cys_Met_Meta_PP"/>
    <property type="match status" value="1"/>
</dbReference>
<evidence type="ECO:0000256" key="9">
    <source>
        <dbReference type="PIRSR" id="PIRSR001434-2"/>
    </source>
</evidence>
<dbReference type="Gene3D" id="3.40.640.10">
    <property type="entry name" value="Type I PLP-dependent aspartate aminotransferase-like (Major domain)"/>
    <property type="match status" value="1"/>
</dbReference>
<evidence type="ECO:0000256" key="5">
    <source>
        <dbReference type="ARBA" id="ARBA00047175"/>
    </source>
</evidence>
<evidence type="ECO:0000256" key="4">
    <source>
        <dbReference type="ARBA" id="ARBA00022898"/>
    </source>
</evidence>
<dbReference type="GO" id="GO:0047982">
    <property type="term" value="F:homocysteine desulfhydrase activity"/>
    <property type="evidence" value="ECO:0007669"/>
    <property type="project" value="UniProtKB-EC"/>
</dbReference>
<name>A0A174CPE9_9FIRM</name>
<evidence type="ECO:0000313" key="12">
    <source>
        <dbReference type="Proteomes" id="UP000095431"/>
    </source>
</evidence>
<keyword evidence="4 9" id="KW-0663">Pyridoxal phosphate</keyword>
<accession>A0A174CPE9</accession>
<dbReference type="PANTHER" id="PTHR43797:SF2">
    <property type="entry name" value="HOMOCYSTEINE_CYSTEINE SYNTHASE"/>
    <property type="match status" value="1"/>
</dbReference>
<comment type="similarity">
    <text evidence="2 10">Belongs to the trans-sulfuration enzymes family.</text>
</comment>
<dbReference type="GO" id="GO:0004124">
    <property type="term" value="F:cysteine synthase activity"/>
    <property type="evidence" value="ECO:0007669"/>
    <property type="project" value="TreeGrafter"/>
</dbReference>
<dbReference type="PIRSF" id="PIRSF001434">
    <property type="entry name" value="CGS"/>
    <property type="match status" value="1"/>
</dbReference>
<dbReference type="InterPro" id="IPR006235">
    <property type="entry name" value="OAc-hSer/O-AcSer_sulfhydrylase"/>
</dbReference>
<comment type="catalytic activity">
    <reaction evidence="8">
        <text>L-methionine + H2O = methanethiol + 2-oxobutanoate + NH4(+)</text>
        <dbReference type="Rhea" id="RHEA:23800"/>
        <dbReference type="ChEBI" id="CHEBI:15377"/>
        <dbReference type="ChEBI" id="CHEBI:16007"/>
        <dbReference type="ChEBI" id="CHEBI:16763"/>
        <dbReference type="ChEBI" id="CHEBI:28938"/>
        <dbReference type="ChEBI" id="CHEBI:57844"/>
        <dbReference type="EC" id="4.4.1.11"/>
    </reaction>
    <physiologicalReaction direction="left-to-right" evidence="8">
        <dbReference type="Rhea" id="RHEA:23801"/>
    </physiologicalReaction>
</comment>
<evidence type="ECO:0000256" key="2">
    <source>
        <dbReference type="ARBA" id="ARBA00009077"/>
    </source>
</evidence>
<dbReference type="EMBL" id="CYZN01000012">
    <property type="protein sequence ID" value="CUO15202.1"/>
    <property type="molecule type" value="Genomic_DNA"/>
</dbReference>
<dbReference type="InterPro" id="IPR000277">
    <property type="entry name" value="Cys/Met-Metab_PyrdxlP-dep_enz"/>
</dbReference>
<dbReference type="FunFam" id="3.40.640.10:FF:000046">
    <property type="entry name" value="Cystathionine gamma-lyase"/>
    <property type="match status" value="1"/>
</dbReference>
<dbReference type="GO" id="GO:0030170">
    <property type="term" value="F:pyridoxal phosphate binding"/>
    <property type="evidence" value="ECO:0007669"/>
    <property type="project" value="InterPro"/>
</dbReference>
<dbReference type="eggNOG" id="COG2873">
    <property type="taxonomic scope" value="Bacteria"/>
</dbReference>
<proteinExistence type="inferred from homology"/>
<comment type="cofactor">
    <cofactor evidence="1 10">
        <name>pyridoxal 5'-phosphate</name>
        <dbReference type="ChEBI" id="CHEBI:597326"/>
    </cofactor>
</comment>
<keyword evidence="11" id="KW-0456">Lyase</keyword>
<protein>
    <recommendedName>
        <fullName evidence="5">homocysteine desulfhydrase</fullName>
        <ecNumber evidence="5">4.4.1.2</ecNumber>
    </recommendedName>
    <alternativeName>
        <fullName evidence="6">Homocysteine desulfhydrase</fullName>
    </alternativeName>
</protein>
<dbReference type="GO" id="GO:0006535">
    <property type="term" value="P:cysteine biosynthetic process from serine"/>
    <property type="evidence" value="ECO:0007669"/>
    <property type="project" value="TreeGrafter"/>
</dbReference>
<gene>
    <name evidence="11" type="primary">mdeA_3</name>
    <name evidence="11" type="ORF">ERS852478_01983</name>
</gene>
<dbReference type="CDD" id="cd00614">
    <property type="entry name" value="CGS_like"/>
    <property type="match status" value="1"/>
</dbReference>
<sequence length="413" mass="45044">MLMEFQTKLLHGKAVDNYANGSTVPPVSLANAFAYESSEQLEKVFQNRAPGFAYTRIANPTVDAFERRVNELEGGIGGVACSSGMSAVTLSLLNILQAGDEVIAGSALFGGTLDLLHDLEAFGIKVHFIPRVEKALIEPFLTDKTRAVFGEIVGNPALNVMDVRETADFLHGKGVPLIVDSTTSTPYLLNPIQYGADVVVHSTSKYINGSGDAISGIIIDSGNFSWSPERYPGMKEYKKYGKFAYLVKLRNGIWRNMGGCLAPMNAYLNIIGMETLGLRMERVCNNAFRLAQALEKLEGVSVNYPLLESSPYHELAEKQLSGKGGAILTIRAGSKERAYKLINHLKYVKIATNIGDVRTLVIHPASTIYIHSTPEAMEEAGVYDDTIRISVGIEDIKDLIKDFTEAVESLGEE</sequence>
<keyword evidence="3" id="KW-0808">Transferase</keyword>
<dbReference type="GO" id="GO:0071269">
    <property type="term" value="P:L-homocysteine biosynthetic process"/>
    <property type="evidence" value="ECO:0007669"/>
    <property type="project" value="TreeGrafter"/>
</dbReference>
<dbReference type="Gene3D" id="3.90.1150.10">
    <property type="entry name" value="Aspartate Aminotransferase, domain 1"/>
    <property type="match status" value="1"/>
</dbReference>
<evidence type="ECO:0000256" key="7">
    <source>
        <dbReference type="ARBA" id="ARBA00048780"/>
    </source>
</evidence>
<dbReference type="Proteomes" id="UP000095431">
    <property type="component" value="Unassembled WGS sequence"/>
</dbReference>
<comment type="catalytic activity">
    <reaction evidence="7">
        <text>L-homocysteine + H2O = 2-oxobutanoate + hydrogen sulfide + NH4(+) + H(+)</text>
        <dbReference type="Rhea" id="RHEA:14501"/>
        <dbReference type="ChEBI" id="CHEBI:15377"/>
        <dbReference type="ChEBI" id="CHEBI:15378"/>
        <dbReference type="ChEBI" id="CHEBI:16763"/>
        <dbReference type="ChEBI" id="CHEBI:28938"/>
        <dbReference type="ChEBI" id="CHEBI:29919"/>
        <dbReference type="ChEBI" id="CHEBI:58199"/>
        <dbReference type="EC" id="4.4.1.2"/>
    </reaction>
    <physiologicalReaction direction="left-to-right" evidence="7">
        <dbReference type="Rhea" id="RHEA:14502"/>
    </physiologicalReaction>
</comment>
<evidence type="ECO:0000256" key="6">
    <source>
        <dbReference type="ARBA" id="ARBA00047199"/>
    </source>
</evidence>
<dbReference type="AlphaFoldDB" id="A0A174CPE9"/>
<dbReference type="GO" id="GO:0005737">
    <property type="term" value="C:cytoplasm"/>
    <property type="evidence" value="ECO:0007669"/>
    <property type="project" value="TreeGrafter"/>
</dbReference>
<dbReference type="SUPFAM" id="SSF53383">
    <property type="entry name" value="PLP-dependent transferases"/>
    <property type="match status" value="1"/>
</dbReference>
<dbReference type="EC" id="4.4.1.2" evidence="5"/>
<feature type="modified residue" description="N6-(pyridoxal phosphate)lysine" evidence="9">
    <location>
        <position position="205"/>
    </location>
</feature>
<dbReference type="GO" id="GO:0018826">
    <property type="term" value="F:methionine gamma-lyase activity"/>
    <property type="evidence" value="ECO:0007669"/>
    <property type="project" value="UniProtKB-EC"/>
</dbReference>
<evidence type="ECO:0000256" key="8">
    <source>
        <dbReference type="ARBA" id="ARBA00052699"/>
    </source>
</evidence>
<evidence type="ECO:0000256" key="3">
    <source>
        <dbReference type="ARBA" id="ARBA00022679"/>
    </source>
</evidence>